<dbReference type="InterPro" id="IPR025294">
    <property type="entry name" value="DUF4156"/>
</dbReference>
<keyword evidence="3" id="KW-1185">Reference proteome</keyword>
<feature type="signal peptide" evidence="1">
    <location>
        <begin position="1"/>
        <end position="20"/>
    </location>
</feature>
<accession>A0ABQ0A8R8</accession>
<reference evidence="2 3" key="1">
    <citation type="submission" date="2024-04" db="EMBL/GenBank/DDBJ databases">
        <title>Draft genome sequence of Sessilibacter corallicola NBRC 116591.</title>
        <authorList>
            <person name="Miyakawa T."/>
            <person name="Kusuya Y."/>
            <person name="Miura T."/>
        </authorList>
    </citation>
    <scope>NUCLEOTIDE SEQUENCE [LARGE SCALE GENOMIC DNA]</scope>
    <source>
        <strain evidence="2 3">KU-00831-HH</strain>
    </source>
</reference>
<keyword evidence="1" id="KW-0732">Signal</keyword>
<dbReference type="EMBL" id="BAABWN010000005">
    <property type="protein sequence ID" value="GAA6168041.1"/>
    <property type="molecule type" value="Genomic_DNA"/>
</dbReference>
<evidence type="ECO:0000313" key="2">
    <source>
        <dbReference type="EMBL" id="GAA6168041.1"/>
    </source>
</evidence>
<organism evidence="2 3">
    <name type="scientific">Sessilibacter corallicola</name>
    <dbReference type="NCBI Taxonomy" id="2904075"/>
    <lineage>
        <taxon>Bacteria</taxon>
        <taxon>Pseudomonadati</taxon>
        <taxon>Pseudomonadota</taxon>
        <taxon>Gammaproteobacteria</taxon>
        <taxon>Cellvibrionales</taxon>
        <taxon>Cellvibrionaceae</taxon>
        <taxon>Sessilibacter</taxon>
    </lineage>
</organism>
<name>A0ABQ0A8R8_9GAMM</name>
<evidence type="ECO:0000313" key="3">
    <source>
        <dbReference type="Proteomes" id="UP001465153"/>
    </source>
</evidence>
<proteinExistence type="predicted"/>
<comment type="caution">
    <text evidence="2">The sequence shown here is derived from an EMBL/GenBank/DDBJ whole genome shotgun (WGS) entry which is preliminary data.</text>
</comment>
<gene>
    <name evidence="2" type="ORF">NBRC116591_18520</name>
</gene>
<protein>
    <submittedName>
        <fullName evidence="2">DUF4156 domain-containing protein</fullName>
    </submittedName>
</protein>
<dbReference type="RefSeq" id="WP_233090846.1">
    <property type="nucleotide sequence ID" value="NZ_BAABWN010000005.1"/>
</dbReference>
<dbReference type="Proteomes" id="UP001465153">
    <property type="component" value="Unassembled WGS sequence"/>
</dbReference>
<feature type="chain" id="PRO_5045590597" evidence="1">
    <location>
        <begin position="21"/>
        <end position="107"/>
    </location>
</feature>
<evidence type="ECO:0000256" key="1">
    <source>
        <dbReference type="SAM" id="SignalP"/>
    </source>
</evidence>
<sequence length="107" mass="11463">MPFKKIITLTTVALAVSLSACTWVKLSDAGKNVDVRRSTGVGNCKSLGTLSVSGIDKITGISRNKNKVETELLTQARNDAASMGANVIVPLEQPVEGNQQFKMYHCP</sequence>
<dbReference type="Pfam" id="PF13698">
    <property type="entry name" value="DUF4156"/>
    <property type="match status" value="1"/>
</dbReference>
<dbReference type="PROSITE" id="PS51257">
    <property type="entry name" value="PROKAR_LIPOPROTEIN"/>
    <property type="match status" value="1"/>
</dbReference>